<dbReference type="InterPro" id="IPR001610">
    <property type="entry name" value="PAC"/>
</dbReference>
<feature type="domain" description="PAC" evidence="11">
    <location>
        <begin position="336"/>
        <end position="387"/>
    </location>
</feature>
<gene>
    <name evidence="12" type="ORF">SMD31_05450</name>
</gene>
<feature type="coiled-coil region" evidence="7">
    <location>
        <begin position="507"/>
        <end position="541"/>
    </location>
</feature>
<dbReference type="InterPro" id="IPR035965">
    <property type="entry name" value="PAS-like_dom_sf"/>
</dbReference>
<feature type="coiled-coil region" evidence="7">
    <location>
        <begin position="378"/>
        <end position="405"/>
    </location>
</feature>
<evidence type="ECO:0000256" key="2">
    <source>
        <dbReference type="ARBA" id="ARBA00012438"/>
    </source>
</evidence>
<feature type="modified residue" description="4-aspartylphosphate" evidence="6">
    <location>
        <position position="55"/>
    </location>
</feature>
<evidence type="ECO:0000256" key="7">
    <source>
        <dbReference type="SAM" id="Coils"/>
    </source>
</evidence>
<dbReference type="Gene3D" id="3.40.50.2300">
    <property type="match status" value="1"/>
</dbReference>
<dbReference type="InterPro" id="IPR013767">
    <property type="entry name" value="PAS_fold"/>
</dbReference>
<dbReference type="Gene3D" id="3.30.565.10">
    <property type="entry name" value="Histidine kinase-like ATPase, C-terminal domain"/>
    <property type="match status" value="1"/>
</dbReference>
<dbReference type="InterPro" id="IPR036097">
    <property type="entry name" value="HisK_dim/P_sf"/>
</dbReference>
<evidence type="ECO:0000256" key="5">
    <source>
        <dbReference type="ARBA" id="ARBA00022777"/>
    </source>
</evidence>
<proteinExistence type="predicted"/>
<sequence>MNAPRVMVVEDERIVALNLCRTLNRLGYHADTVVSSGAEALRSIGEMKPDVVLMDIHIEGDIDGIETAARIPSDMMLPVIYLTAYSEDATLERARLTRPYGYLVKPFSERELHATITMALQRRESDVAVRQSEERLRLALAAAELGSWEIEPESGRIYCKDYEGWLTETSPRLVAQSFRDFLPSVHEADRSLVKEAFGAMTTHGELCEVEFRRDDAAGNTRWFRVIGKTFSGEVDRRRRLLGVVRDITASKEAEEEQRRSEQNYRDLISTISGIIWESDLRRDMLNYVSDSAERVLGYTAAEWISTPMFWENHLHPDDRAQAIAQYRLATQAGQSYDATYRMIDARGEIVWLHEAVSIIALHGRPTIVRGVMVDISNLKRAEKEIASANARLAESEKRLAAILDTAAVGIVTVDDQMRIISFNREAEKIFGYDAAVMVGTTLDRLIPPARVYEHQQQMRQFGKTGYASRAMGDWRAVKGITSDGRLVPLATIISRVEVAGKVTMTAIMRDMTEAQKAEDDLRQLLAERELAVERAEEANRAKSSFLAVMSHELRTPLNAIIGFSELMEREMLGPLGNEKYRQYVGDIYRSGRLLLEHVNGILDLSRIESGKHDLKISRVTLAAAWAHVGSTLTGLAVAKGINLAILEPADQPAFAGEIRSVAQVLSNLISNSIKFTPAGGRVEIGTVDRDGIASFFVRDTGRGIPTDRLTDVLKPFVQVSDAFVRDTGGVGLGLAICKSHVEAMSGRIAIDSELGKGTKVTVTLPRWLAD</sequence>
<protein>
    <recommendedName>
        <fullName evidence="2">histidine kinase</fullName>
        <ecNumber evidence="2">2.7.13.3</ecNumber>
    </recommendedName>
</protein>
<evidence type="ECO:0000259" key="8">
    <source>
        <dbReference type="PROSITE" id="PS50109"/>
    </source>
</evidence>
<dbReference type="PROSITE" id="PS50113">
    <property type="entry name" value="PAC"/>
    <property type="match status" value="2"/>
</dbReference>
<comment type="caution">
    <text evidence="12">The sequence shown here is derived from an EMBL/GenBank/DDBJ whole genome shotgun (WGS) entry which is preliminary data.</text>
</comment>
<evidence type="ECO:0000313" key="12">
    <source>
        <dbReference type="EMBL" id="MDY0871353.1"/>
    </source>
</evidence>
<dbReference type="InterPro" id="IPR000014">
    <property type="entry name" value="PAS"/>
</dbReference>
<dbReference type="SUPFAM" id="SSF47384">
    <property type="entry name" value="Homodimeric domain of signal transducing histidine kinase"/>
    <property type="match status" value="1"/>
</dbReference>
<evidence type="ECO:0000256" key="3">
    <source>
        <dbReference type="ARBA" id="ARBA00022553"/>
    </source>
</evidence>
<keyword evidence="4" id="KW-0808">Transferase</keyword>
<dbReference type="SMART" id="SM00387">
    <property type="entry name" value="HATPase_c"/>
    <property type="match status" value="1"/>
</dbReference>
<dbReference type="CDD" id="cd17534">
    <property type="entry name" value="REC_DC-like"/>
    <property type="match status" value="1"/>
</dbReference>
<dbReference type="SUPFAM" id="SSF55874">
    <property type="entry name" value="ATPase domain of HSP90 chaperone/DNA topoisomerase II/histidine kinase"/>
    <property type="match status" value="1"/>
</dbReference>
<dbReference type="SMART" id="SM00448">
    <property type="entry name" value="REC"/>
    <property type="match status" value="1"/>
</dbReference>
<dbReference type="EMBL" id="JAXCLX010000001">
    <property type="protein sequence ID" value="MDY0871353.1"/>
    <property type="molecule type" value="Genomic_DNA"/>
</dbReference>
<feature type="domain" description="Histidine kinase" evidence="8">
    <location>
        <begin position="548"/>
        <end position="768"/>
    </location>
</feature>
<evidence type="ECO:0000256" key="6">
    <source>
        <dbReference type="PROSITE-ProRule" id="PRU00169"/>
    </source>
</evidence>
<evidence type="ECO:0000256" key="4">
    <source>
        <dbReference type="ARBA" id="ARBA00022679"/>
    </source>
</evidence>
<reference evidence="12 13" key="1">
    <citation type="journal article" date="2013" name="Antonie Van Leeuwenhoek">
        <title>Dongia rigui sp. nov., isolated from freshwater of a large wetland in Korea.</title>
        <authorList>
            <person name="Baik K.S."/>
            <person name="Hwang Y.M."/>
            <person name="Choi J.S."/>
            <person name="Kwon J."/>
            <person name="Seong C.N."/>
        </authorList>
    </citation>
    <scope>NUCLEOTIDE SEQUENCE [LARGE SCALE GENOMIC DNA]</scope>
    <source>
        <strain evidence="12 13">04SU4-P</strain>
    </source>
</reference>
<name>A0ABU5DXB7_9PROT</name>
<dbReference type="Pfam" id="PF00512">
    <property type="entry name" value="HisKA"/>
    <property type="match status" value="1"/>
</dbReference>
<feature type="domain" description="PAC" evidence="11">
    <location>
        <begin position="207"/>
        <end position="259"/>
    </location>
</feature>
<keyword evidence="13" id="KW-1185">Reference proteome</keyword>
<dbReference type="InterPro" id="IPR001789">
    <property type="entry name" value="Sig_transdc_resp-reg_receiver"/>
</dbReference>
<evidence type="ECO:0000259" key="9">
    <source>
        <dbReference type="PROSITE" id="PS50110"/>
    </source>
</evidence>
<dbReference type="SMART" id="SM00091">
    <property type="entry name" value="PAS"/>
    <property type="match status" value="2"/>
</dbReference>
<dbReference type="InterPro" id="IPR005467">
    <property type="entry name" value="His_kinase_dom"/>
</dbReference>
<dbReference type="Proteomes" id="UP001271769">
    <property type="component" value="Unassembled WGS sequence"/>
</dbReference>
<feature type="domain" description="Response regulatory" evidence="9">
    <location>
        <begin position="5"/>
        <end position="120"/>
    </location>
</feature>
<keyword evidence="5" id="KW-0418">Kinase</keyword>
<evidence type="ECO:0000256" key="1">
    <source>
        <dbReference type="ARBA" id="ARBA00000085"/>
    </source>
</evidence>
<comment type="catalytic activity">
    <reaction evidence="1">
        <text>ATP + protein L-histidine = ADP + protein N-phospho-L-histidine.</text>
        <dbReference type="EC" id="2.7.13.3"/>
    </reaction>
</comment>
<dbReference type="InterPro" id="IPR013655">
    <property type="entry name" value="PAS_fold_3"/>
</dbReference>
<dbReference type="RefSeq" id="WP_320499784.1">
    <property type="nucleotide sequence ID" value="NZ_JAXCLX010000001.1"/>
</dbReference>
<dbReference type="InterPro" id="IPR036890">
    <property type="entry name" value="HATPase_C_sf"/>
</dbReference>
<dbReference type="InterPro" id="IPR000700">
    <property type="entry name" value="PAS-assoc_C"/>
</dbReference>
<dbReference type="PANTHER" id="PTHR43047">
    <property type="entry name" value="TWO-COMPONENT HISTIDINE PROTEIN KINASE"/>
    <property type="match status" value="1"/>
</dbReference>
<dbReference type="SUPFAM" id="SSF55785">
    <property type="entry name" value="PYP-like sensor domain (PAS domain)"/>
    <property type="match status" value="3"/>
</dbReference>
<dbReference type="PRINTS" id="PR00344">
    <property type="entry name" value="BCTRLSENSOR"/>
</dbReference>
<dbReference type="Gene3D" id="3.30.450.20">
    <property type="entry name" value="PAS domain"/>
    <property type="match status" value="3"/>
</dbReference>
<dbReference type="SMART" id="SM00388">
    <property type="entry name" value="HisKA"/>
    <property type="match status" value="1"/>
</dbReference>
<organism evidence="12 13">
    <name type="scientific">Dongia rigui</name>
    <dbReference type="NCBI Taxonomy" id="940149"/>
    <lineage>
        <taxon>Bacteria</taxon>
        <taxon>Pseudomonadati</taxon>
        <taxon>Pseudomonadota</taxon>
        <taxon>Alphaproteobacteria</taxon>
        <taxon>Rhodospirillales</taxon>
        <taxon>Dongiaceae</taxon>
        <taxon>Dongia</taxon>
    </lineage>
</organism>
<feature type="domain" description="PAS" evidence="10">
    <location>
        <begin position="260"/>
        <end position="333"/>
    </location>
</feature>
<dbReference type="Pfam" id="PF00072">
    <property type="entry name" value="Response_reg"/>
    <property type="match status" value="1"/>
</dbReference>
<dbReference type="PROSITE" id="PS50110">
    <property type="entry name" value="RESPONSE_REGULATORY"/>
    <property type="match status" value="1"/>
</dbReference>
<evidence type="ECO:0000313" key="13">
    <source>
        <dbReference type="Proteomes" id="UP001271769"/>
    </source>
</evidence>
<dbReference type="EC" id="2.7.13.3" evidence="2"/>
<dbReference type="InterPro" id="IPR003661">
    <property type="entry name" value="HisK_dim/P_dom"/>
</dbReference>
<dbReference type="NCBIfam" id="TIGR00229">
    <property type="entry name" value="sensory_box"/>
    <property type="match status" value="3"/>
</dbReference>
<dbReference type="CDD" id="cd00130">
    <property type="entry name" value="PAS"/>
    <property type="match status" value="2"/>
</dbReference>
<keyword evidence="7" id="KW-0175">Coiled coil</keyword>
<dbReference type="Gene3D" id="1.10.287.130">
    <property type="match status" value="1"/>
</dbReference>
<dbReference type="PROSITE" id="PS50112">
    <property type="entry name" value="PAS"/>
    <property type="match status" value="2"/>
</dbReference>
<dbReference type="InterPro" id="IPR003594">
    <property type="entry name" value="HATPase_dom"/>
</dbReference>
<dbReference type="InterPro" id="IPR004358">
    <property type="entry name" value="Sig_transdc_His_kin-like_C"/>
</dbReference>
<dbReference type="Pfam" id="PF08447">
    <property type="entry name" value="PAS_3"/>
    <property type="match status" value="2"/>
</dbReference>
<dbReference type="Pfam" id="PF00989">
    <property type="entry name" value="PAS"/>
    <property type="match status" value="1"/>
</dbReference>
<dbReference type="SUPFAM" id="SSF52172">
    <property type="entry name" value="CheY-like"/>
    <property type="match status" value="1"/>
</dbReference>
<dbReference type="PROSITE" id="PS50109">
    <property type="entry name" value="HIS_KIN"/>
    <property type="match status" value="1"/>
</dbReference>
<evidence type="ECO:0000259" key="11">
    <source>
        <dbReference type="PROSITE" id="PS50113"/>
    </source>
</evidence>
<evidence type="ECO:0000259" key="10">
    <source>
        <dbReference type="PROSITE" id="PS50112"/>
    </source>
</evidence>
<dbReference type="CDD" id="cd00082">
    <property type="entry name" value="HisKA"/>
    <property type="match status" value="1"/>
</dbReference>
<dbReference type="Pfam" id="PF02518">
    <property type="entry name" value="HATPase_c"/>
    <property type="match status" value="1"/>
</dbReference>
<dbReference type="InterPro" id="IPR011006">
    <property type="entry name" value="CheY-like_superfamily"/>
</dbReference>
<feature type="domain" description="PAS" evidence="10">
    <location>
        <begin position="395"/>
        <end position="465"/>
    </location>
</feature>
<keyword evidence="3 6" id="KW-0597">Phosphoprotein</keyword>
<dbReference type="SMART" id="SM00086">
    <property type="entry name" value="PAC"/>
    <property type="match status" value="3"/>
</dbReference>
<accession>A0ABU5DXB7</accession>